<proteinExistence type="predicted"/>
<dbReference type="AlphaFoldDB" id="A0A9R1W864"/>
<dbReference type="PANTHER" id="PTHR33116:SF79">
    <property type="entry name" value="REVERSE TRANSCRIPTASE DOMAIN, ZINC FINGER, CCHC-TYPE-RELATED"/>
    <property type="match status" value="1"/>
</dbReference>
<sequence>MVSLQSKKSSKYPQMLSCGFVAKVYGIGAPMSEIAQWVGLLGCEAGSFRFFYLGVHVGANMNLKKNWSPIIQNFQSKLSKWKSKTLSFGGHLTF</sequence>
<evidence type="ECO:0000313" key="1">
    <source>
        <dbReference type="EMBL" id="KAJ0218097.1"/>
    </source>
</evidence>
<reference evidence="1 2" key="1">
    <citation type="journal article" date="2017" name="Nat. Commun.">
        <title>Genome assembly with in vitro proximity ligation data and whole-genome triplication in lettuce.</title>
        <authorList>
            <person name="Reyes-Chin-Wo S."/>
            <person name="Wang Z."/>
            <person name="Yang X."/>
            <person name="Kozik A."/>
            <person name="Arikit S."/>
            <person name="Song C."/>
            <person name="Xia L."/>
            <person name="Froenicke L."/>
            <person name="Lavelle D.O."/>
            <person name="Truco M.J."/>
            <person name="Xia R."/>
            <person name="Zhu S."/>
            <person name="Xu C."/>
            <person name="Xu H."/>
            <person name="Xu X."/>
            <person name="Cox K."/>
            <person name="Korf I."/>
            <person name="Meyers B.C."/>
            <person name="Michelmore R.W."/>
        </authorList>
    </citation>
    <scope>NUCLEOTIDE SEQUENCE [LARGE SCALE GENOMIC DNA]</scope>
    <source>
        <strain evidence="2">cv. Salinas</strain>
        <tissue evidence="1">Seedlings</tissue>
    </source>
</reference>
<accession>A0A9R1W864</accession>
<evidence type="ECO:0000313" key="2">
    <source>
        <dbReference type="Proteomes" id="UP000235145"/>
    </source>
</evidence>
<name>A0A9R1W864_LACSA</name>
<dbReference type="Proteomes" id="UP000235145">
    <property type="component" value="Unassembled WGS sequence"/>
</dbReference>
<dbReference type="PANTHER" id="PTHR33116">
    <property type="entry name" value="REVERSE TRANSCRIPTASE ZINC-BINDING DOMAIN-CONTAINING PROTEIN-RELATED-RELATED"/>
    <property type="match status" value="1"/>
</dbReference>
<keyword evidence="2" id="KW-1185">Reference proteome</keyword>
<protein>
    <submittedName>
        <fullName evidence="1">Uncharacterized protein</fullName>
    </submittedName>
</protein>
<organism evidence="1 2">
    <name type="scientific">Lactuca sativa</name>
    <name type="common">Garden lettuce</name>
    <dbReference type="NCBI Taxonomy" id="4236"/>
    <lineage>
        <taxon>Eukaryota</taxon>
        <taxon>Viridiplantae</taxon>
        <taxon>Streptophyta</taxon>
        <taxon>Embryophyta</taxon>
        <taxon>Tracheophyta</taxon>
        <taxon>Spermatophyta</taxon>
        <taxon>Magnoliopsida</taxon>
        <taxon>eudicotyledons</taxon>
        <taxon>Gunneridae</taxon>
        <taxon>Pentapetalae</taxon>
        <taxon>asterids</taxon>
        <taxon>campanulids</taxon>
        <taxon>Asterales</taxon>
        <taxon>Asteraceae</taxon>
        <taxon>Cichorioideae</taxon>
        <taxon>Cichorieae</taxon>
        <taxon>Lactucinae</taxon>
        <taxon>Lactuca</taxon>
    </lineage>
</organism>
<gene>
    <name evidence="1" type="ORF">LSAT_V11C300119580</name>
</gene>
<dbReference type="EMBL" id="NBSK02000003">
    <property type="protein sequence ID" value="KAJ0218097.1"/>
    <property type="molecule type" value="Genomic_DNA"/>
</dbReference>
<comment type="caution">
    <text evidence="1">The sequence shown here is derived from an EMBL/GenBank/DDBJ whole genome shotgun (WGS) entry which is preliminary data.</text>
</comment>